<sequence length="246" mass="27573">MAYIPTASSPMKGGVGQYSYAQNSSAQLLFFRQAVEAAKVLIKEAIAEKLDIKQVISSSKLFTVADLGYSVGINTIIAVENIIESMNLKHQSFGPNQEAPEFQVFFNDHVSNDFNTLFKSLPTDKQYFAAGVPGLFQGRLFPKASLHFVHSSYALHWLSKVPKELIDKNSPAWNKGRIHYTNSLKEVRDTYSAQFKEGIESFLNARAQELVSGGLMTLIMPCLPDGISYLHLKIFWKLASTKWLMR</sequence>
<dbReference type="EMBL" id="JAXUIC010000002">
    <property type="protein sequence ID" value="KAK4602046.1"/>
    <property type="molecule type" value="Genomic_DNA"/>
</dbReference>
<protein>
    <recommendedName>
        <fullName evidence="3">S-adenosylmethionine-dependent methyltransferase</fullName>
    </recommendedName>
</protein>
<evidence type="ECO:0008006" key="3">
    <source>
        <dbReference type="Google" id="ProtNLM"/>
    </source>
</evidence>
<accession>A0AAN7G2V8</accession>
<dbReference type="InterPro" id="IPR029063">
    <property type="entry name" value="SAM-dependent_MTases_sf"/>
</dbReference>
<reference evidence="1 2" key="1">
    <citation type="journal article" date="2023" name="G3 (Bethesda)">
        <title>A haplotype-resolved chromosome-scale genome for Quercus rubra L. provides insights into the genetics of adaptive traits for red oak species.</title>
        <authorList>
            <person name="Kapoor B."/>
            <person name="Jenkins J."/>
            <person name="Schmutz J."/>
            <person name="Zhebentyayeva T."/>
            <person name="Kuelheim C."/>
            <person name="Coggeshall M."/>
            <person name="Heim C."/>
            <person name="Lasky J.R."/>
            <person name="Leites L."/>
            <person name="Islam-Faridi N."/>
            <person name="Romero-Severson J."/>
            <person name="DeLeo V.L."/>
            <person name="Lucas S.M."/>
            <person name="Lazic D."/>
            <person name="Gailing O."/>
            <person name="Carlson J."/>
            <person name="Staton M."/>
        </authorList>
    </citation>
    <scope>NUCLEOTIDE SEQUENCE [LARGE SCALE GENOMIC DNA]</scope>
    <source>
        <strain evidence="1">Pseudo-F2</strain>
    </source>
</reference>
<organism evidence="1 2">
    <name type="scientific">Quercus rubra</name>
    <name type="common">Northern red oak</name>
    <name type="synonym">Quercus borealis</name>
    <dbReference type="NCBI Taxonomy" id="3512"/>
    <lineage>
        <taxon>Eukaryota</taxon>
        <taxon>Viridiplantae</taxon>
        <taxon>Streptophyta</taxon>
        <taxon>Embryophyta</taxon>
        <taxon>Tracheophyta</taxon>
        <taxon>Spermatophyta</taxon>
        <taxon>Magnoliopsida</taxon>
        <taxon>eudicotyledons</taxon>
        <taxon>Gunneridae</taxon>
        <taxon>Pentapetalae</taxon>
        <taxon>rosids</taxon>
        <taxon>fabids</taxon>
        <taxon>Fagales</taxon>
        <taxon>Fagaceae</taxon>
        <taxon>Quercus</taxon>
    </lineage>
</organism>
<dbReference type="Pfam" id="PF03492">
    <property type="entry name" value="Methyltransf_7"/>
    <property type="match status" value="1"/>
</dbReference>
<evidence type="ECO:0000313" key="1">
    <source>
        <dbReference type="EMBL" id="KAK4602046.1"/>
    </source>
</evidence>
<dbReference type="AlphaFoldDB" id="A0AAN7G2V8"/>
<dbReference type="Proteomes" id="UP001324115">
    <property type="component" value="Unassembled WGS sequence"/>
</dbReference>
<dbReference type="SUPFAM" id="SSF53335">
    <property type="entry name" value="S-adenosyl-L-methionine-dependent methyltransferases"/>
    <property type="match status" value="1"/>
</dbReference>
<dbReference type="PANTHER" id="PTHR31009">
    <property type="entry name" value="S-ADENOSYL-L-METHIONINE:CARBOXYL METHYLTRANSFERASE FAMILY PROTEIN"/>
    <property type="match status" value="1"/>
</dbReference>
<gene>
    <name evidence="1" type="ORF">RGQ29_011213</name>
</gene>
<evidence type="ECO:0000313" key="2">
    <source>
        <dbReference type="Proteomes" id="UP001324115"/>
    </source>
</evidence>
<name>A0AAN7G2V8_QUERU</name>
<keyword evidence="2" id="KW-1185">Reference proteome</keyword>
<dbReference type="Gene3D" id="3.40.50.150">
    <property type="entry name" value="Vaccinia Virus protein VP39"/>
    <property type="match status" value="1"/>
</dbReference>
<dbReference type="InterPro" id="IPR005299">
    <property type="entry name" value="MeTrfase_7"/>
</dbReference>
<proteinExistence type="predicted"/>
<dbReference type="GO" id="GO:0008168">
    <property type="term" value="F:methyltransferase activity"/>
    <property type="evidence" value="ECO:0007669"/>
    <property type="project" value="InterPro"/>
</dbReference>
<comment type="caution">
    <text evidence="1">The sequence shown here is derived from an EMBL/GenBank/DDBJ whole genome shotgun (WGS) entry which is preliminary data.</text>
</comment>